<dbReference type="Proteomes" id="UP000194137">
    <property type="component" value="Chromosome"/>
</dbReference>
<organism evidence="1 2">
    <name type="scientific">Pseudorhodoplanes sinuspersici</name>
    <dbReference type="NCBI Taxonomy" id="1235591"/>
    <lineage>
        <taxon>Bacteria</taxon>
        <taxon>Pseudomonadati</taxon>
        <taxon>Pseudomonadota</taxon>
        <taxon>Alphaproteobacteria</taxon>
        <taxon>Hyphomicrobiales</taxon>
        <taxon>Pseudorhodoplanes</taxon>
    </lineage>
</organism>
<protein>
    <submittedName>
        <fullName evidence="1">Uncharacterized protein</fullName>
    </submittedName>
</protein>
<proteinExistence type="predicted"/>
<dbReference type="OrthoDB" id="7960860at2"/>
<sequence length="102" mass="11058">MAFPTPFALLIPLAFAAADGVPAFNVEPTCKGGLDSPGLNERYSRCLVEEKEARGKLEAGWSKYPAADRTQCSDTARMGTPSYVELLTCLEMARDAAKMKLK</sequence>
<gene>
    <name evidence="1" type="ORF">CAK95_14455</name>
</gene>
<dbReference type="KEGG" id="psin:CAK95_14455"/>
<accession>A0A1W6ZS44</accession>
<dbReference type="AlphaFoldDB" id="A0A1W6ZS44"/>
<evidence type="ECO:0000313" key="2">
    <source>
        <dbReference type="Proteomes" id="UP000194137"/>
    </source>
</evidence>
<reference evidence="1 2" key="1">
    <citation type="submission" date="2017-05" db="EMBL/GenBank/DDBJ databases">
        <title>Full genome sequence of Pseudorhodoplanes sinuspersici.</title>
        <authorList>
            <person name="Dastgheib S.M.M."/>
            <person name="Shavandi M."/>
            <person name="Tirandaz H."/>
        </authorList>
    </citation>
    <scope>NUCLEOTIDE SEQUENCE [LARGE SCALE GENOMIC DNA]</scope>
    <source>
        <strain evidence="1 2">RIPI110</strain>
    </source>
</reference>
<name>A0A1W6ZS44_9HYPH</name>
<keyword evidence="2" id="KW-1185">Reference proteome</keyword>
<evidence type="ECO:0000313" key="1">
    <source>
        <dbReference type="EMBL" id="ARQ00143.1"/>
    </source>
</evidence>
<dbReference type="EMBL" id="CP021112">
    <property type="protein sequence ID" value="ARQ00143.1"/>
    <property type="molecule type" value="Genomic_DNA"/>
</dbReference>
<dbReference type="RefSeq" id="WP_086088541.1">
    <property type="nucleotide sequence ID" value="NZ_CP021112.1"/>
</dbReference>